<dbReference type="EMBL" id="SSMQ01000005">
    <property type="protein sequence ID" value="TKD11837.1"/>
    <property type="molecule type" value="Genomic_DNA"/>
</dbReference>
<evidence type="ECO:0000256" key="1">
    <source>
        <dbReference type="SAM" id="SignalP"/>
    </source>
</evidence>
<name>A0A4U1JH03_9BACT</name>
<keyword evidence="1" id="KW-0732">Signal</keyword>
<feature type="chain" id="PRO_5020922065" evidence="1">
    <location>
        <begin position="28"/>
        <end position="248"/>
    </location>
</feature>
<organism evidence="2 3">
    <name type="scientific">Polyangium fumosum</name>
    <dbReference type="NCBI Taxonomy" id="889272"/>
    <lineage>
        <taxon>Bacteria</taxon>
        <taxon>Pseudomonadati</taxon>
        <taxon>Myxococcota</taxon>
        <taxon>Polyangia</taxon>
        <taxon>Polyangiales</taxon>
        <taxon>Polyangiaceae</taxon>
        <taxon>Polyangium</taxon>
    </lineage>
</organism>
<gene>
    <name evidence="2" type="ORF">E8A74_06810</name>
</gene>
<feature type="signal peptide" evidence="1">
    <location>
        <begin position="1"/>
        <end position="27"/>
    </location>
</feature>
<evidence type="ECO:0000313" key="3">
    <source>
        <dbReference type="Proteomes" id="UP000309215"/>
    </source>
</evidence>
<reference evidence="2 3" key="1">
    <citation type="submission" date="2019-04" db="EMBL/GenBank/DDBJ databases">
        <authorList>
            <person name="Li Y."/>
            <person name="Wang J."/>
        </authorList>
    </citation>
    <scope>NUCLEOTIDE SEQUENCE [LARGE SCALE GENOMIC DNA]</scope>
    <source>
        <strain evidence="2 3">DSM 14668</strain>
    </source>
</reference>
<evidence type="ECO:0000313" key="2">
    <source>
        <dbReference type="EMBL" id="TKD11837.1"/>
    </source>
</evidence>
<dbReference type="Proteomes" id="UP000309215">
    <property type="component" value="Unassembled WGS sequence"/>
</dbReference>
<keyword evidence="3" id="KW-1185">Reference proteome</keyword>
<sequence length="248" mass="25884">MMTNFVRPHLALLVASAITLAASSTRAEAPLGAASPSDAEVTRRIAFLQARLDSGTAAANRWWYGWYTGWSALTVGQGVLALAVTDPGLRADAAVGAVGSSLGLIPLGLAPFPARHAAADLRAMPGSTPEERKLKLARGERLLRESAASEVLRRKWFNHVLCGTVSTSVGLVLALGYGRPVTGALSATIGIALSEAQIFTMPTTAIDDWNEYSKEGGERVGRARRPAPSFSWYVAPLAGGGAVVGGAF</sequence>
<comment type="caution">
    <text evidence="2">The sequence shown here is derived from an EMBL/GenBank/DDBJ whole genome shotgun (WGS) entry which is preliminary data.</text>
</comment>
<dbReference type="AlphaFoldDB" id="A0A4U1JH03"/>
<accession>A0A4U1JH03</accession>
<dbReference type="OrthoDB" id="6077363at2"/>
<dbReference type="RefSeq" id="WP_136928111.1">
    <property type="nucleotide sequence ID" value="NZ_SSMQ01000005.1"/>
</dbReference>
<proteinExistence type="predicted"/>
<protein>
    <submittedName>
        <fullName evidence="2">Uncharacterized protein</fullName>
    </submittedName>
</protein>